<evidence type="ECO:0000256" key="1">
    <source>
        <dbReference type="SAM" id="MobiDB-lite"/>
    </source>
</evidence>
<proteinExistence type="predicted"/>
<reference evidence="3" key="1">
    <citation type="journal article" date="2017" name="Nat. Ecol. Evol.">
        <title>Genome expansion and lineage-specific genetic innovations in the forest pathogenic fungi Armillaria.</title>
        <authorList>
            <person name="Sipos G."/>
            <person name="Prasanna A.N."/>
            <person name="Walter M.C."/>
            <person name="O'Connor E."/>
            <person name="Balint B."/>
            <person name="Krizsan K."/>
            <person name="Kiss B."/>
            <person name="Hess J."/>
            <person name="Varga T."/>
            <person name="Slot J."/>
            <person name="Riley R."/>
            <person name="Boka B."/>
            <person name="Rigling D."/>
            <person name="Barry K."/>
            <person name="Lee J."/>
            <person name="Mihaltcheva S."/>
            <person name="LaButti K."/>
            <person name="Lipzen A."/>
            <person name="Waldron R."/>
            <person name="Moloney N.M."/>
            <person name="Sperisen C."/>
            <person name="Kredics L."/>
            <person name="Vagvoelgyi C."/>
            <person name="Patrignani A."/>
            <person name="Fitzpatrick D."/>
            <person name="Nagy I."/>
            <person name="Doyle S."/>
            <person name="Anderson J.B."/>
            <person name="Grigoriev I.V."/>
            <person name="Gueldener U."/>
            <person name="Muensterkoetter M."/>
            <person name="Nagy L.G."/>
        </authorList>
    </citation>
    <scope>NUCLEOTIDE SEQUENCE [LARGE SCALE GENOMIC DNA]</scope>
    <source>
        <strain evidence="3">C18/9</strain>
    </source>
</reference>
<sequence length="118" mass="12969">MQGMASSATSDHKGAYTGISPPQSMDFDSGTAQFGGPLQQTTGSRFYPHPPFTKTAAVAAIGFAAELGVGEEDKDNLAPMDDPWWQTMLGKEIWEDIMQWRITNVDVDYDSEVYVEDD</sequence>
<protein>
    <submittedName>
        <fullName evidence="2">Uncharacterized protein</fullName>
    </submittedName>
</protein>
<gene>
    <name evidence="2" type="ORF">ARMOST_22149</name>
</gene>
<dbReference type="AlphaFoldDB" id="A0A284SC26"/>
<dbReference type="Proteomes" id="UP000219338">
    <property type="component" value="Unassembled WGS sequence"/>
</dbReference>
<dbReference type="OrthoDB" id="10645661at2759"/>
<evidence type="ECO:0000313" key="2">
    <source>
        <dbReference type="EMBL" id="SJL18555.1"/>
    </source>
</evidence>
<dbReference type="EMBL" id="FUEG01000062">
    <property type="protein sequence ID" value="SJL18555.1"/>
    <property type="molecule type" value="Genomic_DNA"/>
</dbReference>
<keyword evidence="3" id="KW-1185">Reference proteome</keyword>
<organism evidence="2 3">
    <name type="scientific">Armillaria ostoyae</name>
    <name type="common">Armillaria root rot fungus</name>
    <dbReference type="NCBI Taxonomy" id="47428"/>
    <lineage>
        <taxon>Eukaryota</taxon>
        <taxon>Fungi</taxon>
        <taxon>Dikarya</taxon>
        <taxon>Basidiomycota</taxon>
        <taxon>Agaricomycotina</taxon>
        <taxon>Agaricomycetes</taxon>
        <taxon>Agaricomycetidae</taxon>
        <taxon>Agaricales</taxon>
        <taxon>Marasmiineae</taxon>
        <taxon>Physalacriaceae</taxon>
        <taxon>Armillaria</taxon>
    </lineage>
</organism>
<name>A0A284SC26_ARMOS</name>
<feature type="region of interest" description="Disordered" evidence="1">
    <location>
        <begin position="1"/>
        <end position="49"/>
    </location>
</feature>
<evidence type="ECO:0000313" key="3">
    <source>
        <dbReference type="Proteomes" id="UP000219338"/>
    </source>
</evidence>
<accession>A0A284SC26</accession>